<reference evidence="1" key="1">
    <citation type="journal article" date="2020" name="Stud. Mycol.">
        <title>101 Dothideomycetes genomes: a test case for predicting lifestyles and emergence of pathogens.</title>
        <authorList>
            <person name="Haridas S."/>
            <person name="Albert R."/>
            <person name="Binder M."/>
            <person name="Bloem J."/>
            <person name="Labutti K."/>
            <person name="Salamov A."/>
            <person name="Andreopoulos B."/>
            <person name="Baker S."/>
            <person name="Barry K."/>
            <person name="Bills G."/>
            <person name="Bluhm B."/>
            <person name="Cannon C."/>
            <person name="Castanera R."/>
            <person name="Culley D."/>
            <person name="Daum C."/>
            <person name="Ezra D."/>
            <person name="Gonzalez J."/>
            <person name="Henrissat B."/>
            <person name="Kuo A."/>
            <person name="Liang C."/>
            <person name="Lipzen A."/>
            <person name="Lutzoni F."/>
            <person name="Magnuson J."/>
            <person name="Mondo S."/>
            <person name="Nolan M."/>
            <person name="Ohm R."/>
            <person name="Pangilinan J."/>
            <person name="Park H.-J."/>
            <person name="Ramirez L."/>
            <person name="Alfaro M."/>
            <person name="Sun H."/>
            <person name="Tritt A."/>
            <person name="Yoshinaga Y."/>
            <person name="Zwiers L.-H."/>
            <person name="Turgeon B."/>
            <person name="Goodwin S."/>
            <person name="Spatafora J."/>
            <person name="Crous P."/>
            <person name="Grigoriev I."/>
        </authorList>
    </citation>
    <scope>NUCLEOTIDE SEQUENCE</scope>
    <source>
        <strain evidence="1">ATCC 200398</strain>
    </source>
</reference>
<accession>A0ACB6QEP8</accession>
<evidence type="ECO:0000313" key="2">
    <source>
        <dbReference type="Proteomes" id="UP000799755"/>
    </source>
</evidence>
<dbReference type="Proteomes" id="UP000799755">
    <property type="component" value="Unassembled WGS sequence"/>
</dbReference>
<gene>
    <name evidence="1" type="ORF">BDR25DRAFT_318337</name>
</gene>
<dbReference type="EMBL" id="MU003529">
    <property type="protein sequence ID" value="KAF2465469.1"/>
    <property type="molecule type" value="Genomic_DNA"/>
</dbReference>
<protein>
    <submittedName>
        <fullName evidence="1">Uncharacterized protein</fullName>
    </submittedName>
</protein>
<proteinExistence type="predicted"/>
<evidence type="ECO:0000313" key="1">
    <source>
        <dbReference type="EMBL" id="KAF2465469.1"/>
    </source>
</evidence>
<name>A0ACB6QEP8_9PLEO</name>
<organism evidence="1 2">
    <name type="scientific">Lindgomyces ingoldianus</name>
    <dbReference type="NCBI Taxonomy" id="673940"/>
    <lineage>
        <taxon>Eukaryota</taxon>
        <taxon>Fungi</taxon>
        <taxon>Dikarya</taxon>
        <taxon>Ascomycota</taxon>
        <taxon>Pezizomycotina</taxon>
        <taxon>Dothideomycetes</taxon>
        <taxon>Pleosporomycetidae</taxon>
        <taxon>Pleosporales</taxon>
        <taxon>Lindgomycetaceae</taxon>
        <taxon>Lindgomyces</taxon>
    </lineage>
</organism>
<keyword evidence="2" id="KW-1185">Reference proteome</keyword>
<comment type="caution">
    <text evidence="1">The sequence shown here is derived from an EMBL/GenBank/DDBJ whole genome shotgun (WGS) entry which is preliminary data.</text>
</comment>
<sequence>MYVVETQESIYDSRMWISLALQRFGNILRPPGRAYCFRHAGRPISHVIHFQNSAIRKRYQTTENVNIHFELGANNGPTTYTLRTILSSWSATSLDQSPERICWHQREEETSENASLVSDLLAESEYRNAQILTFFEDKAPLVEREEERLIGAQDSLHSDYTISSEGVEDVNKKLHSQGKGKTRIVVNVSQPPLREATKYHFRGRL</sequence>